<dbReference type="SUPFAM" id="SSF56935">
    <property type="entry name" value="Porins"/>
    <property type="match status" value="1"/>
</dbReference>
<protein>
    <submittedName>
        <fullName evidence="4">TonB-dependent receptor</fullName>
    </submittedName>
</protein>
<evidence type="ECO:0000313" key="4">
    <source>
        <dbReference type="EMBL" id="NJW55015.1"/>
    </source>
</evidence>
<accession>A0ABX1D3K4</accession>
<comment type="caution">
    <text evidence="4">The sequence shown here is derived from an EMBL/GenBank/DDBJ whole genome shotgun (WGS) entry which is preliminary data.</text>
</comment>
<feature type="non-terminal residue" evidence="4">
    <location>
        <position position="1"/>
    </location>
</feature>
<dbReference type="EMBL" id="JAAVJR010000723">
    <property type="protein sequence ID" value="NJW55015.1"/>
    <property type="molecule type" value="Genomic_DNA"/>
</dbReference>
<dbReference type="Proteomes" id="UP000703674">
    <property type="component" value="Unassembled WGS sequence"/>
</dbReference>
<reference evidence="4 5" key="1">
    <citation type="submission" date="2020-03" db="EMBL/GenBank/DDBJ databases">
        <title>Salinimicrobium sp. nov, isolated from SCS.</title>
        <authorList>
            <person name="Cao W.R."/>
        </authorList>
    </citation>
    <scope>NUCLEOTIDE SEQUENCE [LARGE SCALE GENOMIC DNA]</scope>
    <source>
        <strain evidence="5">J15B91</strain>
    </source>
</reference>
<evidence type="ECO:0000256" key="3">
    <source>
        <dbReference type="ARBA" id="ARBA00023237"/>
    </source>
</evidence>
<sequence>PLTRTRNFYTDRDGLPLLAYDEATAAKMLQQEEFDSYMLVNMVGGKSWRLKNRFVGVFASLNNVLNTEYKTGGYEQSRNVNYTLLKIDFEREKPLFAPKYWFGPGTTYYAHIYYRF</sequence>
<keyword evidence="2" id="KW-0472">Membrane</keyword>
<name>A0ABX1D3K4_9FLAO</name>
<evidence type="ECO:0000256" key="1">
    <source>
        <dbReference type="ARBA" id="ARBA00004442"/>
    </source>
</evidence>
<keyword evidence="3" id="KW-0998">Cell outer membrane</keyword>
<comment type="subcellular location">
    <subcellularLocation>
        <location evidence="1">Cell outer membrane</location>
    </subcellularLocation>
</comment>
<keyword evidence="5" id="KW-1185">Reference proteome</keyword>
<keyword evidence="4" id="KW-0675">Receptor</keyword>
<dbReference type="Gene3D" id="2.40.170.20">
    <property type="entry name" value="TonB-dependent receptor, beta-barrel domain"/>
    <property type="match status" value="1"/>
</dbReference>
<evidence type="ECO:0000313" key="5">
    <source>
        <dbReference type="Proteomes" id="UP000703674"/>
    </source>
</evidence>
<proteinExistence type="predicted"/>
<dbReference type="InterPro" id="IPR036942">
    <property type="entry name" value="Beta-barrel_TonB_sf"/>
</dbReference>
<gene>
    <name evidence="4" type="ORF">HC175_19065</name>
</gene>
<organism evidence="4 5">
    <name type="scientific">Salinimicrobium oceani</name>
    <dbReference type="NCBI Taxonomy" id="2722702"/>
    <lineage>
        <taxon>Bacteria</taxon>
        <taxon>Pseudomonadati</taxon>
        <taxon>Bacteroidota</taxon>
        <taxon>Flavobacteriia</taxon>
        <taxon>Flavobacteriales</taxon>
        <taxon>Flavobacteriaceae</taxon>
        <taxon>Salinimicrobium</taxon>
    </lineage>
</organism>
<evidence type="ECO:0000256" key="2">
    <source>
        <dbReference type="ARBA" id="ARBA00023136"/>
    </source>
</evidence>